<evidence type="ECO:0000256" key="2">
    <source>
        <dbReference type="ARBA" id="ARBA00008402"/>
    </source>
</evidence>
<dbReference type="SUPFAM" id="SSF48452">
    <property type="entry name" value="TPR-like"/>
    <property type="match status" value="1"/>
</dbReference>
<dbReference type="InterPro" id="IPR011990">
    <property type="entry name" value="TPR-like_helical_dom_sf"/>
</dbReference>
<comment type="similarity">
    <text evidence="2">Belongs to the NASP family.</text>
</comment>
<protein>
    <recommendedName>
        <fullName evidence="10">Tetratricopeptide SHNi-TPR domain-containing protein</fullName>
    </recommendedName>
</protein>
<keyword evidence="3" id="KW-0677">Repeat</keyword>
<dbReference type="InterPro" id="IPR019734">
    <property type="entry name" value="TPR_rpt"/>
</dbReference>
<feature type="compositionally biased region" description="Acidic residues" evidence="8">
    <location>
        <begin position="13"/>
        <end position="44"/>
    </location>
</feature>
<comment type="subcellular location">
    <subcellularLocation>
        <location evidence="1">Nucleus</location>
    </subcellularLocation>
</comment>
<dbReference type="Gene3D" id="1.25.40.10">
    <property type="entry name" value="Tetratricopeptide repeat domain"/>
    <property type="match status" value="1"/>
</dbReference>
<dbReference type="GO" id="GO:0005654">
    <property type="term" value="C:nucleoplasm"/>
    <property type="evidence" value="ECO:0007669"/>
    <property type="project" value="TreeGrafter"/>
</dbReference>
<evidence type="ECO:0000256" key="3">
    <source>
        <dbReference type="ARBA" id="ARBA00022737"/>
    </source>
</evidence>
<dbReference type="PANTHER" id="PTHR15081">
    <property type="entry name" value="NUCLEAR AUTOANTIGENIC SPERM PROTEIN NASP -RELATED"/>
    <property type="match status" value="1"/>
</dbReference>
<keyword evidence="4 6" id="KW-0802">TPR repeat</keyword>
<keyword evidence="7" id="KW-0175">Coiled coil</keyword>
<evidence type="ECO:0000256" key="5">
    <source>
        <dbReference type="ARBA" id="ARBA00023242"/>
    </source>
</evidence>
<feature type="region of interest" description="Disordered" evidence="8">
    <location>
        <begin position="1"/>
        <end position="55"/>
    </location>
</feature>
<feature type="region of interest" description="Disordered" evidence="8">
    <location>
        <begin position="126"/>
        <end position="150"/>
    </location>
</feature>
<evidence type="ECO:0000256" key="8">
    <source>
        <dbReference type="SAM" id="MobiDB-lite"/>
    </source>
</evidence>
<feature type="repeat" description="TPR" evidence="6">
    <location>
        <begin position="231"/>
        <end position="264"/>
    </location>
</feature>
<keyword evidence="5" id="KW-0539">Nucleus</keyword>
<evidence type="ECO:0000256" key="1">
    <source>
        <dbReference type="ARBA" id="ARBA00004123"/>
    </source>
</evidence>
<dbReference type="GO" id="GO:0042393">
    <property type="term" value="F:histone binding"/>
    <property type="evidence" value="ECO:0007669"/>
    <property type="project" value="TreeGrafter"/>
</dbReference>
<feature type="compositionally biased region" description="Low complexity" evidence="8">
    <location>
        <begin position="126"/>
        <end position="142"/>
    </location>
</feature>
<organism evidence="9">
    <name type="scientific">Vitrella brassicaformis</name>
    <dbReference type="NCBI Taxonomy" id="1169539"/>
    <lineage>
        <taxon>Eukaryota</taxon>
        <taxon>Sar</taxon>
        <taxon>Alveolata</taxon>
        <taxon>Colpodellida</taxon>
        <taxon>Vitrellaceae</taxon>
        <taxon>Vitrella</taxon>
    </lineage>
</organism>
<proteinExistence type="inferred from homology"/>
<feature type="coiled-coil region" evidence="7">
    <location>
        <begin position="319"/>
        <end position="346"/>
    </location>
</feature>
<feature type="compositionally biased region" description="Basic and acidic residues" evidence="8">
    <location>
        <begin position="1"/>
        <end position="12"/>
    </location>
</feature>
<evidence type="ECO:0000256" key="7">
    <source>
        <dbReference type="SAM" id="Coils"/>
    </source>
</evidence>
<gene>
    <name evidence="9" type="ORF">VBRA1451_LOCUS7795</name>
</gene>
<accession>A0A7S1JS91</accession>
<evidence type="ECO:0000256" key="6">
    <source>
        <dbReference type="PROSITE-ProRule" id="PRU00339"/>
    </source>
</evidence>
<evidence type="ECO:0008006" key="10">
    <source>
        <dbReference type="Google" id="ProtNLM"/>
    </source>
</evidence>
<dbReference type="EMBL" id="HBGB01013532">
    <property type="protein sequence ID" value="CAD9052733.1"/>
    <property type="molecule type" value="Transcribed_RNA"/>
</dbReference>
<dbReference type="AlphaFoldDB" id="A0A7S1JS91"/>
<evidence type="ECO:0000256" key="4">
    <source>
        <dbReference type="ARBA" id="ARBA00022803"/>
    </source>
</evidence>
<feature type="compositionally biased region" description="Low complexity" evidence="8">
    <location>
        <begin position="361"/>
        <end position="374"/>
    </location>
</feature>
<dbReference type="InterPro" id="IPR051730">
    <property type="entry name" value="NASP-like"/>
</dbReference>
<dbReference type="PROSITE" id="PS50005">
    <property type="entry name" value="TPR"/>
    <property type="match status" value="1"/>
</dbReference>
<name>A0A7S1JS91_9ALVE</name>
<feature type="region of interest" description="Disordered" evidence="8">
    <location>
        <begin position="360"/>
        <end position="438"/>
    </location>
</feature>
<dbReference type="PANTHER" id="PTHR15081:SF1">
    <property type="entry name" value="NUCLEAR AUTOANTIGENIC SPERM PROTEIN"/>
    <property type="match status" value="1"/>
</dbReference>
<evidence type="ECO:0000313" key="9">
    <source>
        <dbReference type="EMBL" id="CAD9052733.1"/>
    </source>
</evidence>
<reference evidence="9" key="1">
    <citation type="submission" date="2021-01" db="EMBL/GenBank/DDBJ databases">
        <authorList>
            <person name="Corre E."/>
            <person name="Pelletier E."/>
            <person name="Niang G."/>
            <person name="Scheremetjew M."/>
            <person name="Finn R."/>
            <person name="Kale V."/>
            <person name="Holt S."/>
            <person name="Cochrane G."/>
            <person name="Meng A."/>
            <person name="Brown T."/>
            <person name="Cohen L."/>
        </authorList>
    </citation>
    <scope>NUCLEOTIDE SEQUENCE</scope>
    <source>
        <strain evidence="9">CCMP3346</strain>
    </source>
</reference>
<dbReference type="GO" id="GO:0034080">
    <property type="term" value="P:CENP-A containing chromatin assembly"/>
    <property type="evidence" value="ECO:0007669"/>
    <property type="project" value="TreeGrafter"/>
</dbReference>
<dbReference type="GO" id="GO:0006335">
    <property type="term" value="P:DNA replication-dependent chromatin assembly"/>
    <property type="evidence" value="ECO:0007669"/>
    <property type="project" value="TreeGrafter"/>
</dbReference>
<sequence length="438" mass="46760">MDEKGTAERPIEDYDLDEEGEGEGDEDQQDEGGDVQDDDDDELEPGATAETLTVQGEEAKRAKEYVRAIHRFCKALELKLAEYDNEDGHPDLAAFYLNYGDALLTNEENSEDFLKQLSQLDDQQGASTAAAAAAPATSAPSASKKDQPSSSSAAAASASASAAESSSAAAAAGGGGGGGADEEEFPIVETDHEDLQLAWEILEVARRAYEKRINAQERAGNVAIEDVRDLTFVIVRLGDILMLKGEFSQAAEEFARAIELRKQHNLPPNDLHAPLIALAQAHTYADENQKALEAYQLAYEGMEKAIQGVGGTSLSPERKEDYQVTMEEVQENMAALRRKIEGGEANLDKGTIRDIRSEARQMGSMQSSASSAFGQPQLSGGQVRDIGVVSAKRTGDGGADEQGDSKKRRIDLSAAAAKTQPADQDGTDDTAANGEDTK</sequence>